<feature type="region of interest" description="Disordered" evidence="1">
    <location>
        <begin position="388"/>
        <end position="472"/>
    </location>
</feature>
<feature type="compositionally biased region" description="Basic and acidic residues" evidence="1">
    <location>
        <begin position="953"/>
        <end position="969"/>
    </location>
</feature>
<dbReference type="GO" id="GO:1902412">
    <property type="term" value="P:regulation of mitotic cytokinesis"/>
    <property type="evidence" value="ECO:0007669"/>
    <property type="project" value="InterPro"/>
</dbReference>
<reference evidence="2 3" key="1">
    <citation type="journal article" date="2013" name="Chin. Sci. Bull.">
        <title>Genome survey uncovers the secrets of sex and lifestyle in caterpillar fungus.</title>
        <authorList>
            <person name="Hu X."/>
            <person name="Zhang Y."/>
            <person name="Xiao G."/>
            <person name="Zheng P."/>
            <person name="Xia Y."/>
            <person name="Zhang X."/>
            <person name="St Leger R.J."/>
            <person name="Liu X."/>
            <person name="Wang C."/>
        </authorList>
    </citation>
    <scope>NUCLEOTIDE SEQUENCE [LARGE SCALE GENOMIC DNA]</scope>
    <source>
        <strain evidence="3">Co18 / CGMCC 3.14243</strain>
        <tissue evidence="2">Fruit-body</tissue>
    </source>
</reference>
<feature type="compositionally biased region" description="Polar residues" evidence="1">
    <location>
        <begin position="402"/>
        <end position="416"/>
    </location>
</feature>
<feature type="region of interest" description="Disordered" evidence="1">
    <location>
        <begin position="187"/>
        <end position="246"/>
    </location>
</feature>
<evidence type="ECO:0000256" key="1">
    <source>
        <dbReference type="SAM" id="MobiDB-lite"/>
    </source>
</evidence>
<dbReference type="EMBL" id="KE652358">
    <property type="protein sequence ID" value="EQL02068.1"/>
    <property type="molecule type" value="Genomic_DNA"/>
</dbReference>
<feature type="region of interest" description="Disordered" evidence="1">
    <location>
        <begin position="1108"/>
        <end position="1177"/>
    </location>
</feature>
<feature type="compositionally biased region" description="Low complexity" evidence="1">
    <location>
        <begin position="32"/>
        <end position="41"/>
    </location>
</feature>
<feature type="region of interest" description="Disordered" evidence="1">
    <location>
        <begin position="792"/>
        <end position="814"/>
    </location>
</feature>
<feature type="compositionally biased region" description="Low complexity" evidence="1">
    <location>
        <begin position="712"/>
        <end position="728"/>
    </location>
</feature>
<feature type="region of interest" description="Disordered" evidence="1">
    <location>
        <begin position="516"/>
        <end position="575"/>
    </location>
</feature>
<dbReference type="Pfam" id="PF20162">
    <property type="entry name" value="Etd1"/>
    <property type="match status" value="1"/>
</dbReference>
<evidence type="ECO:0000313" key="2">
    <source>
        <dbReference type="EMBL" id="EQL02068.1"/>
    </source>
</evidence>
<evidence type="ECO:0000313" key="3">
    <source>
        <dbReference type="Proteomes" id="UP000019374"/>
    </source>
</evidence>
<gene>
    <name evidence="2" type="ORF">OCS_02221</name>
</gene>
<dbReference type="OrthoDB" id="5346713at2759"/>
<feature type="compositionally biased region" description="Low complexity" evidence="1">
    <location>
        <begin position="534"/>
        <end position="544"/>
    </location>
</feature>
<proteinExistence type="predicted"/>
<dbReference type="AlphaFoldDB" id="T5AJR0"/>
<protein>
    <submittedName>
        <fullName evidence="2">Uncharacterized protein</fullName>
    </submittedName>
</protein>
<dbReference type="GO" id="GO:0005096">
    <property type="term" value="F:GTPase activator activity"/>
    <property type="evidence" value="ECO:0007669"/>
    <property type="project" value="InterPro"/>
</dbReference>
<feature type="region of interest" description="Disordered" evidence="1">
    <location>
        <begin position="696"/>
        <end position="730"/>
    </location>
</feature>
<accession>T5AJR0</accession>
<feature type="compositionally biased region" description="Polar residues" evidence="1">
    <location>
        <begin position="113"/>
        <end position="127"/>
    </location>
</feature>
<dbReference type="HOGENOM" id="CLU_004543_1_0_1"/>
<dbReference type="eggNOG" id="ENOG502S8CY">
    <property type="taxonomic scope" value="Eukaryota"/>
</dbReference>
<feature type="compositionally biased region" description="Polar residues" evidence="1">
    <location>
        <begin position="440"/>
        <end position="449"/>
    </location>
</feature>
<name>T5AJR0_OPHSC</name>
<feature type="compositionally biased region" description="Polar residues" evidence="1">
    <location>
        <begin position="210"/>
        <end position="222"/>
    </location>
</feature>
<feature type="region of interest" description="Disordered" evidence="1">
    <location>
        <begin position="88"/>
        <end position="151"/>
    </location>
</feature>
<feature type="compositionally biased region" description="Low complexity" evidence="1">
    <location>
        <begin position="1162"/>
        <end position="1177"/>
    </location>
</feature>
<dbReference type="Proteomes" id="UP000019374">
    <property type="component" value="Unassembled WGS sequence"/>
</dbReference>
<sequence length="1177" mass="127385">MQTVPSLVGTGAAIAAAASGLVFGQPPPPSPTTNTSTNATTEDSPAKTLRRSHQRTISVDRVLGVNFRPTTIVHARPLTTSAAPSIVDEHSHHRTVSHSQTPSRPPLSRHQRPPSSQITSPRFSSRRLSFARPGELSPSVPSAGPRDSVLSNGSWMRHLSIRPPSQSNSPRSSLIADTTSVTFSNGSAAPILFRPNPTAPPLPPNKLVKRTSSSQNGNNSGEVSPRWRTGAHLPTLRRPATSHQRSATLQQFRADIDVAGSGAHPKYSFERPIGPEELLGASPFDDQVSPGARSESGWASFFHSRTTRIAASGSVQGRLGDASSSHRDPFLRRICPEGGDWGNMVHLIKPRMIAVSLAPVDVSLAAPADIHDMSEHLSGQAFGGLIIPLEPAPPTRTKRSLSESLSSATNWVSKRSGSLRRPKRGLDQSGSVSRRHVSGPTESNTSQASVDAEENASPSEPLAKASTPPRALQESALIDSALTIRRQFPMHHRNRSSPSPSHSIVVYGVSSLPRPVGLSRGGATTRHVRPNQPSGSSTSSTVLSQFARGSQYERSSVMESSDGDARGFASGDDDDFDFKSDAMFDSLRTLSSSRARAVDTPLESVYDESPPSTAGNGRTRRLSVQEMLARGWDEGNKIMEEDDESMSTPVRPAQYSVAKPSQNNGGLIIVEPHSGSESPHDEVARMTEKLERCPMDGFDDDEDWTRDDVPFSSPLSPSKGGSSLGSKGMNPNVRLALASIEGETLPRPSDQIRRMERPLSNLFEWSETSMHDKHEGGGMPMRPRTAYAMPEMDSRGGRSAIRRGPTPTHVRSQSVPVVHDSVAALKPTGPKYGTWGMGAKTVSEDWDEDFEFGGGGGECDGEAAGKSQENAFAVPESIRATQPSVRAHSGQIRELSLLVNDLKRLCRHGRELNMLNGDQTGLWREAEGIIALASPDEEDEKEDHQSSACLSHSSRDVKGRSLETRHDAATSDQFDAFDSPEPAMRKTAVVRERQSPRRRSVFSPEDDIFGCNWPLAESNGEPPSRVKQPRTPDSRTNPPNDVSGAVRSVMESMRQHHRSSTGPPRESRPLEGCNGRVQFDTNSLKALVKRAGELRDVLSDAIRRADQITQSPAATPRRERRLESSPAFTRVFDDPGSSPLRRTTKSRGTNSMMESTPPPDKSPSSPMSPHMPLMTVG</sequence>
<dbReference type="InterPro" id="IPR045342">
    <property type="entry name" value="Etd1"/>
</dbReference>
<feature type="region of interest" description="Disordered" evidence="1">
    <location>
        <begin position="22"/>
        <end position="54"/>
    </location>
</feature>
<feature type="region of interest" description="Disordered" evidence="1">
    <location>
        <begin position="935"/>
        <end position="1076"/>
    </location>
</feature>
<organism evidence="2 3">
    <name type="scientific">Ophiocordyceps sinensis (strain Co18 / CGMCC 3.14243)</name>
    <name type="common">Yarsagumba caterpillar fungus</name>
    <name type="synonym">Hirsutella sinensis</name>
    <dbReference type="NCBI Taxonomy" id="911162"/>
    <lineage>
        <taxon>Eukaryota</taxon>
        <taxon>Fungi</taxon>
        <taxon>Dikarya</taxon>
        <taxon>Ascomycota</taxon>
        <taxon>Pezizomycotina</taxon>
        <taxon>Sordariomycetes</taxon>
        <taxon>Hypocreomycetidae</taxon>
        <taxon>Hypocreales</taxon>
        <taxon>Ophiocordycipitaceae</taxon>
        <taxon>Ophiocordyceps</taxon>
    </lineage>
</organism>